<dbReference type="OrthoDB" id="9974981at2759"/>
<dbReference type="Proteomes" id="UP000034164">
    <property type="component" value="Unassembled WGS sequence"/>
</dbReference>
<dbReference type="Gene3D" id="3.40.50.720">
    <property type="entry name" value="NAD(P)-binding Rossmann-like Domain"/>
    <property type="match status" value="1"/>
</dbReference>
<dbReference type="GO" id="GO:0016491">
    <property type="term" value="F:oxidoreductase activity"/>
    <property type="evidence" value="ECO:0007669"/>
    <property type="project" value="UniProtKB-KW"/>
</dbReference>
<dbReference type="VEuPathDB" id="FungiDB:EMCG_05855"/>
<dbReference type="PANTHER" id="PTHR47706">
    <property type="entry name" value="NMRA-LIKE FAMILY PROTEIN"/>
    <property type="match status" value="1"/>
</dbReference>
<name>A0A0G2JC26_9EURO</name>
<proteinExistence type="predicted"/>
<evidence type="ECO:0000313" key="5">
    <source>
        <dbReference type="Proteomes" id="UP000034164"/>
    </source>
</evidence>
<dbReference type="Gene3D" id="3.90.25.10">
    <property type="entry name" value="UDP-galactose 4-epimerase, domain 1"/>
    <property type="match status" value="1"/>
</dbReference>
<dbReference type="InterPro" id="IPR036291">
    <property type="entry name" value="NAD(P)-bd_dom_sf"/>
</dbReference>
<dbReference type="Pfam" id="PF05368">
    <property type="entry name" value="NmrA"/>
    <property type="match status" value="1"/>
</dbReference>
<reference evidence="5" key="1">
    <citation type="journal article" date="2015" name="PLoS Genet.">
        <title>The dynamic genome and transcriptome of the human fungal pathogen Blastomyces and close relative Emmonsia.</title>
        <authorList>
            <person name="Munoz J.F."/>
            <person name="Gauthier G.M."/>
            <person name="Desjardins C.A."/>
            <person name="Gallo J.E."/>
            <person name="Holder J."/>
            <person name="Sullivan T.D."/>
            <person name="Marty A.J."/>
            <person name="Carmen J.C."/>
            <person name="Chen Z."/>
            <person name="Ding L."/>
            <person name="Gujja S."/>
            <person name="Magrini V."/>
            <person name="Misas E."/>
            <person name="Mitreva M."/>
            <person name="Priest M."/>
            <person name="Saif S."/>
            <person name="Whiston E.A."/>
            <person name="Young S."/>
            <person name="Zeng Q."/>
            <person name="Goldman W.E."/>
            <person name="Mardis E.R."/>
            <person name="Taylor J.W."/>
            <person name="McEwen J.G."/>
            <person name="Clay O.K."/>
            <person name="Klein B.S."/>
            <person name="Cuomo C.A."/>
        </authorList>
    </citation>
    <scope>NUCLEOTIDE SEQUENCE [LARGE SCALE GENOMIC DNA]</scope>
    <source>
        <strain evidence="5">UAMH 3008</strain>
    </source>
</reference>
<keyword evidence="2" id="KW-0560">Oxidoreductase</keyword>
<evidence type="ECO:0000259" key="3">
    <source>
        <dbReference type="Pfam" id="PF05368"/>
    </source>
</evidence>
<dbReference type="CDD" id="cd05259">
    <property type="entry name" value="PCBER_SDR_a"/>
    <property type="match status" value="1"/>
</dbReference>
<dbReference type="InterPro" id="IPR051609">
    <property type="entry name" value="NmrA/Isoflavone_reductase-like"/>
</dbReference>
<gene>
    <name evidence="4" type="ORF">EMCG_05855</name>
</gene>
<organism evidence="4 5">
    <name type="scientific">[Emmonsia] crescens</name>
    <dbReference type="NCBI Taxonomy" id="73230"/>
    <lineage>
        <taxon>Eukaryota</taxon>
        <taxon>Fungi</taxon>
        <taxon>Dikarya</taxon>
        <taxon>Ascomycota</taxon>
        <taxon>Pezizomycotina</taxon>
        <taxon>Eurotiomycetes</taxon>
        <taxon>Eurotiomycetidae</taxon>
        <taxon>Onygenales</taxon>
        <taxon>Ajellomycetaceae</taxon>
        <taxon>Emergomyces</taxon>
    </lineage>
</organism>
<evidence type="ECO:0000256" key="2">
    <source>
        <dbReference type="ARBA" id="ARBA00023002"/>
    </source>
</evidence>
<protein>
    <recommendedName>
        <fullName evidence="3">NmrA-like domain-containing protein</fullName>
    </recommendedName>
</protein>
<evidence type="ECO:0000256" key="1">
    <source>
        <dbReference type="ARBA" id="ARBA00022857"/>
    </source>
</evidence>
<dbReference type="EMBL" id="LCZI01000103">
    <property type="protein sequence ID" value="KKZ68496.1"/>
    <property type="molecule type" value="Genomic_DNA"/>
</dbReference>
<dbReference type="InterPro" id="IPR045312">
    <property type="entry name" value="PCBER-like"/>
</dbReference>
<comment type="caution">
    <text evidence="4">The sequence shown here is derived from an EMBL/GenBank/DDBJ whole genome shotgun (WGS) entry which is preliminary data.</text>
</comment>
<keyword evidence="1" id="KW-0521">NADP</keyword>
<dbReference type="AlphaFoldDB" id="A0A0G2JC26"/>
<dbReference type="PANTHER" id="PTHR47706:SF9">
    <property type="entry name" value="NMRA-LIKE DOMAIN-CONTAINING PROTEIN-RELATED"/>
    <property type="match status" value="1"/>
</dbReference>
<feature type="domain" description="NmrA-like" evidence="3">
    <location>
        <begin position="6"/>
        <end position="238"/>
    </location>
</feature>
<dbReference type="InterPro" id="IPR008030">
    <property type="entry name" value="NmrA-like"/>
</dbReference>
<evidence type="ECO:0000313" key="4">
    <source>
        <dbReference type="EMBL" id="KKZ68496.1"/>
    </source>
</evidence>
<sequence>MATQIKTVMLIGAGGNLGPPVLDEFLKSTFDITVLAREASTSIYPTNTKVVKSDFSAHSLTEIFKDQDAVISIVGPSAFAEQKKIVDAAIAAGVKIFIPSEYGNDTKNPKVLEIAPLLAGKRALVEYLESQQDKITWTALITGPFADWGITHHFLQYDILRKSAIVWDDGNVPVSQSTQQQVGRALVAILEHPSETANHYVYVSSYTVTANEILTALEKATGSKWKVENINLEQTLSEAKEKVSKGEIDLGVTRDLIRAACYTKEAYCDFRKFLWNDRLGLKEEGLEVVIKRLIE</sequence>
<dbReference type="SUPFAM" id="SSF51735">
    <property type="entry name" value="NAD(P)-binding Rossmann-fold domains"/>
    <property type="match status" value="1"/>
</dbReference>
<accession>A0A0G2JC26</accession>